<dbReference type="InterPro" id="IPR036505">
    <property type="entry name" value="Amidase/PGRP_sf"/>
</dbReference>
<evidence type="ECO:0000256" key="2">
    <source>
        <dbReference type="SAM" id="MobiDB-lite"/>
    </source>
</evidence>
<dbReference type="GO" id="GO:0008745">
    <property type="term" value="F:N-acetylmuramoyl-L-alanine amidase activity"/>
    <property type="evidence" value="ECO:0007669"/>
    <property type="project" value="UniProtKB-EC"/>
</dbReference>
<dbReference type="RefSeq" id="WP_278159447.1">
    <property type="nucleotide sequence ID" value="NZ_CP121252.1"/>
</dbReference>
<dbReference type="PANTHER" id="PTHR11022:SF41">
    <property type="entry name" value="PEPTIDOGLYCAN-RECOGNITION PROTEIN LC-RELATED"/>
    <property type="match status" value="1"/>
</dbReference>
<protein>
    <submittedName>
        <fullName evidence="5">N-acetylmuramoyl-L-alanine amidase</fullName>
        <ecNumber evidence="5">3.5.1.28</ecNumber>
    </submittedName>
</protein>
<accession>A0ABY8H9A7</accession>
<dbReference type="InterPro" id="IPR006619">
    <property type="entry name" value="PGRP_domain_met/bac"/>
</dbReference>
<feature type="compositionally biased region" description="Low complexity" evidence="2">
    <location>
        <begin position="28"/>
        <end position="52"/>
    </location>
</feature>
<dbReference type="EC" id="3.5.1.28" evidence="5"/>
<dbReference type="SMART" id="SM00644">
    <property type="entry name" value="Ami_2"/>
    <property type="match status" value="1"/>
</dbReference>
<evidence type="ECO:0000313" key="6">
    <source>
        <dbReference type="Proteomes" id="UP001219037"/>
    </source>
</evidence>
<evidence type="ECO:0000259" key="4">
    <source>
        <dbReference type="SMART" id="SM00701"/>
    </source>
</evidence>
<feature type="region of interest" description="Disordered" evidence="2">
    <location>
        <begin position="26"/>
        <end position="161"/>
    </location>
</feature>
<evidence type="ECO:0000256" key="1">
    <source>
        <dbReference type="ARBA" id="ARBA00007553"/>
    </source>
</evidence>
<gene>
    <name evidence="5" type="ORF">P8192_06440</name>
</gene>
<reference evidence="5 6" key="1">
    <citation type="submission" date="2023-04" db="EMBL/GenBank/DDBJ databases">
        <title>Funneling lignin-derived compounds into biodiesel using alkali-halophilic Citricoccus sp. P2.</title>
        <authorList>
            <person name="Luo C.-B."/>
        </authorList>
    </citation>
    <scope>NUCLEOTIDE SEQUENCE [LARGE SCALE GENOMIC DNA]</scope>
    <source>
        <strain evidence="5 6">P2</strain>
    </source>
</reference>
<dbReference type="Proteomes" id="UP001219037">
    <property type="component" value="Chromosome"/>
</dbReference>
<organism evidence="5 6">
    <name type="scientific">Citricoccus muralis</name>
    <dbReference type="NCBI Taxonomy" id="169134"/>
    <lineage>
        <taxon>Bacteria</taxon>
        <taxon>Bacillati</taxon>
        <taxon>Actinomycetota</taxon>
        <taxon>Actinomycetes</taxon>
        <taxon>Micrococcales</taxon>
        <taxon>Micrococcaceae</taxon>
        <taxon>Citricoccus</taxon>
    </lineage>
</organism>
<dbReference type="InterPro" id="IPR015510">
    <property type="entry name" value="PGRP"/>
</dbReference>
<keyword evidence="6" id="KW-1185">Reference proteome</keyword>
<keyword evidence="5" id="KW-0378">Hydrolase</keyword>
<dbReference type="SUPFAM" id="SSF55846">
    <property type="entry name" value="N-acetylmuramoyl-L-alanine amidase-like"/>
    <property type="match status" value="1"/>
</dbReference>
<dbReference type="CDD" id="cd06583">
    <property type="entry name" value="PGRP"/>
    <property type="match status" value="1"/>
</dbReference>
<dbReference type="InterPro" id="IPR002502">
    <property type="entry name" value="Amidase_domain"/>
</dbReference>
<dbReference type="SMART" id="SM00701">
    <property type="entry name" value="PGRP"/>
    <property type="match status" value="1"/>
</dbReference>
<feature type="domain" description="Peptidoglycan recognition protein family" evidence="4">
    <location>
        <begin position="342"/>
        <end position="489"/>
    </location>
</feature>
<dbReference type="Pfam" id="PF01510">
    <property type="entry name" value="Amidase_2"/>
    <property type="match status" value="1"/>
</dbReference>
<name>A0ABY8H9A7_9MICC</name>
<sequence>MPNLALGFLAPAVSLTLIAGLGLPAVVSSDPPTQTTPASTTTSEETEAVTPTGQDEESISFTEVDPEALPLDAQPQSPVSASAPPEAVESVESSEPAESSAEASPETSEPAEDAASTDAEATGEPSTEVPSEVTEDQSAAEPQALSAPAPAPVDERDAADQELAETALPDEEELLAALTAPTETIDFMAAGLTWNASTTENVVEASVRVREGDQWSDWNELEIHPIDRESGVTVTKQGTEPLITNGANAIQARVLTESGDVPGGLEVTVIDPGESPTDGELAPASPALEEEPVEAELSSSVASATTAADASASIRLASSITPAESGMTRAIQASSNANVLKPAIVTRSQWGANESWAVDSAQSPKLDAMYIHHTAGTNNYSAAQAYQQIRAIYSYHARTLNWGDIGYQFLVDRYGTIYEGRRGALTSLPVGAQAGGFNTNTIGISAMGNFDVAQPPAAMVEALQKVLAWQGYRHGLKANSNTQLTSRATPGSSAKYPSGTKVTVPVILGHRDTNSTACPGRYLYPKLSSMRTNVANRIAAAEREHGPGDAVHEQMWLRSTQGVKNGTGVGASTLGWIGRGEIVTRIGTNGSWSRVQTPIGTGWLPTKQLSQWQVTLGAVMETRYTKRSTTMRVGANSKFAFRATVPDQARVEVLSRFGAWSYVTTDAGTGWIATSHLHVARWASATVMIKRSPSSSAASIGRIGRAEAVGVRGTSGSWSEVITPIGRGWMPTSQVTASKVSPGSVISTTTTNRRTTLKVGAHSSFGDRAVLANGARIQVHARVPYWSYVTTSVGTGWVATTHLK</sequence>
<feature type="compositionally biased region" description="Low complexity" evidence="2">
    <location>
        <begin position="77"/>
        <end position="122"/>
    </location>
</feature>
<evidence type="ECO:0000313" key="5">
    <source>
        <dbReference type="EMBL" id="WFP17734.1"/>
    </source>
</evidence>
<dbReference type="EMBL" id="CP121252">
    <property type="protein sequence ID" value="WFP17734.1"/>
    <property type="molecule type" value="Genomic_DNA"/>
</dbReference>
<proteinExistence type="inferred from homology"/>
<evidence type="ECO:0000259" key="3">
    <source>
        <dbReference type="SMART" id="SM00644"/>
    </source>
</evidence>
<dbReference type="Gene3D" id="3.40.80.10">
    <property type="entry name" value="Peptidoglycan recognition protein-like"/>
    <property type="match status" value="1"/>
</dbReference>
<feature type="domain" description="N-acetylmuramoyl-L-alanine amidase" evidence="3">
    <location>
        <begin position="355"/>
        <end position="520"/>
    </location>
</feature>
<dbReference type="PANTHER" id="PTHR11022">
    <property type="entry name" value="PEPTIDOGLYCAN RECOGNITION PROTEIN"/>
    <property type="match status" value="1"/>
</dbReference>
<comment type="similarity">
    <text evidence="1">Belongs to the N-acetylmuramoyl-L-alanine amidase 2 family.</text>
</comment>